<organism evidence="2 3">
    <name type="scientific">Novipirellula galeiformis</name>
    <dbReference type="NCBI Taxonomy" id="2528004"/>
    <lineage>
        <taxon>Bacteria</taxon>
        <taxon>Pseudomonadati</taxon>
        <taxon>Planctomycetota</taxon>
        <taxon>Planctomycetia</taxon>
        <taxon>Pirellulales</taxon>
        <taxon>Pirellulaceae</taxon>
        <taxon>Novipirellula</taxon>
    </lineage>
</organism>
<sequence>MIHPLMRLTIAIGTGGPDRSGGPLPQHRTCGPVSGGPSTSFKSLNNSQRHNELTDGRRPVSEKPDMRADRNTYLLVPFGPLLTTWADYDALC</sequence>
<keyword evidence="3" id="KW-1185">Reference proteome</keyword>
<accession>A0A5C6BE68</accession>
<dbReference type="AlphaFoldDB" id="A0A5C6BE68"/>
<protein>
    <submittedName>
        <fullName evidence="2">Uncharacterized protein</fullName>
    </submittedName>
</protein>
<dbReference type="EMBL" id="SJPT01000019">
    <property type="protein sequence ID" value="TWU10338.1"/>
    <property type="molecule type" value="Genomic_DNA"/>
</dbReference>
<evidence type="ECO:0000256" key="1">
    <source>
        <dbReference type="SAM" id="MobiDB-lite"/>
    </source>
</evidence>
<evidence type="ECO:0000313" key="2">
    <source>
        <dbReference type="EMBL" id="TWU10338.1"/>
    </source>
</evidence>
<dbReference type="Proteomes" id="UP000316304">
    <property type="component" value="Unassembled WGS sequence"/>
</dbReference>
<evidence type="ECO:0000313" key="3">
    <source>
        <dbReference type="Proteomes" id="UP000316304"/>
    </source>
</evidence>
<name>A0A5C6BE68_9BACT</name>
<proteinExistence type="predicted"/>
<gene>
    <name evidence="2" type="ORF">Pla52o_57120</name>
</gene>
<feature type="compositionally biased region" description="Polar residues" evidence="1">
    <location>
        <begin position="36"/>
        <end position="48"/>
    </location>
</feature>
<reference evidence="2 3" key="1">
    <citation type="submission" date="2019-02" db="EMBL/GenBank/DDBJ databases">
        <title>Deep-cultivation of Planctomycetes and their phenomic and genomic characterization uncovers novel biology.</title>
        <authorList>
            <person name="Wiegand S."/>
            <person name="Jogler M."/>
            <person name="Boedeker C."/>
            <person name="Pinto D."/>
            <person name="Vollmers J."/>
            <person name="Rivas-Marin E."/>
            <person name="Kohn T."/>
            <person name="Peeters S.H."/>
            <person name="Heuer A."/>
            <person name="Rast P."/>
            <person name="Oberbeckmann S."/>
            <person name="Bunk B."/>
            <person name="Jeske O."/>
            <person name="Meyerdierks A."/>
            <person name="Storesund J.E."/>
            <person name="Kallscheuer N."/>
            <person name="Luecker S."/>
            <person name="Lage O.M."/>
            <person name="Pohl T."/>
            <person name="Merkel B.J."/>
            <person name="Hornburger P."/>
            <person name="Mueller R.-W."/>
            <person name="Bruemmer F."/>
            <person name="Labrenz M."/>
            <person name="Spormann A.M."/>
            <person name="Op Den Camp H."/>
            <person name="Overmann J."/>
            <person name="Amann R."/>
            <person name="Jetten M.S.M."/>
            <person name="Mascher T."/>
            <person name="Medema M.H."/>
            <person name="Devos D.P."/>
            <person name="Kaster A.-K."/>
            <person name="Ovreas L."/>
            <person name="Rohde M."/>
            <person name="Galperin M.Y."/>
            <person name="Jogler C."/>
        </authorList>
    </citation>
    <scope>NUCLEOTIDE SEQUENCE [LARGE SCALE GENOMIC DNA]</scope>
    <source>
        <strain evidence="2 3">Pla52o</strain>
    </source>
</reference>
<feature type="region of interest" description="Disordered" evidence="1">
    <location>
        <begin position="12"/>
        <end position="65"/>
    </location>
</feature>
<feature type="compositionally biased region" description="Basic and acidic residues" evidence="1">
    <location>
        <begin position="49"/>
        <end position="65"/>
    </location>
</feature>
<comment type="caution">
    <text evidence="2">The sequence shown here is derived from an EMBL/GenBank/DDBJ whole genome shotgun (WGS) entry which is preliminary data.</text>
</comment>